<reference evidence="1 2" key="2">
    <citation type="journal article" date="2022" name="Mol. Ecol. Resour.">
        <title>The genomes of chicory, endive, great burdock and yacon provide insights into Asteraceae paleo-polyploidization history and plant inulin production.</title>
        <authorList>
            <person name="Fan W."/>
            <person name="Wang S."/>
            <person name="Wang H."/>
            <person name="Wang A."/>
            <person name="Jiang F."/>
            <person name="Liu H."/>
            <person name="Zhao H."/>
            <person name="Xu D."/>
            <person name="Zhang Y."/>
        </authorList>
    </citation>
    <scope>NUCLEOTIDE SEQUENCE [LARGE SCALE GENOMIC DNA]</scope>
    <source>
        <strain evidence="2">cv. Niubang</strain>
    </source>
</reference>
<dbReference type="EMBL" id="CM042056">
    <property type="protein sequence ID" value="KAI3697798.1"/>
    <property type="molecule type" value="Genomic_DNA"/>
</dbReference>
<protein>
    <submittedName>
        <fullName evidence="1">Uncharacterized protein</fullName>
    </submittedName>
</protein>
<sequence>MNPEETHVVRQASSEGDQPQQNRSSLHGEGIIMKRKMMDFIPLPPPISTALMNEPVLTAGDEADHDDEDEDDESPEMLEQEGDQIKSNYNDDADGFIFQRIIPSTSK</sequence>
<evidence type="ECO:0000313" key="2">
    <source>
        <dbReference type="Proteomes" id="UP001055879"/>
    </source>
</evidence>
<comment type="caution">
    <text evidence="1">The sequence shown here is derived from an EMBL/GenBank/DDBJ whole genome shotgun (WGS) entry which is preliminary data.</text>
</comment>
<reference evidence="2" key="1">
    <citation type="journal article" date="2022" name="Mol. Ecol. Resour.">
        <title>The genomes of chicory, endive, great burdock and yacon provide insights into Asteraceae palaeo-polyploidization history and plant inulin production.</title>
        <authorList>
            <person name="Fan W."/>
            <person name="Wang S."/>
            <person name="Wang H."/>
            <person name="Wang A."/>
            <person name="Jiang F."/>
            <person name="Liu H."/>
            <person name="Zhao H."/>
            <person name="Xu D."/>
            <person name="Zhang Y."/>
        </authorList>
    </citation>
    <scope>NUCLEOTIDE SEQUENCE [LARGE SCALE GENOMIC DNA]</scope>
    <source>
        <strain evidence="2">cv. Niubang</strain>
    </source>
</reference>
<keyword evidence="2" id="KW-1185">Reference proteome</keyword>
<organism evidence="1 2">
    <name type="scientific">Arctium lappa</name>
    <name type="common">Greater burdock</name>
    <name type="synonym">Lappa major</name>
    <dbReference type="NCBI Taxonomy" id="4217"/>
    <lineage>
        <taxon>Eukaryota</taxon>
        <taxon>Viridiplantae</taxon>
        <taxon>Streptophyta</taxon>
        <taxon>Embryophyta</taxon>
        <taxon>Tracheophyta</taxon>
        <taxon>Spermatophyta</taxon>
        <taxon>Magnoliopsida</taxon>
        <taxon>eudicotyledons</taxon>
        <taxon>Gunneridae</taxon>
        <taxon>Pentapetalae</taxon>
        <taxon>asterids</taxon>
        <taxon>campanulids</taxon>
        <taxon>Asterales</taxon>
        <taxon>Asteraceae</taxon>
        <taxon>Carduoideae</taxon>
        <taxon>Cardueae</taxon>
        <taxon>Arctiinae</taxon>
        <taxon>Arctium</taxon>
    </lineage>
</organism>
<name>A0ACB8ZJK8_ARCLA</name>
<evidence type="ECO:0000313" key="1">
    <source>
        <dbReference type="EMBL" id="KAI3697798.1"/>
    </source>
</evidence>
<proteinExistence type="predicted"/>
<dbReference type="Proteomes" id="UP001055879">
    <property type="component" value="Linkage Group LG10"/>
</dbReference>
<accession>A0ACB8ZJK8</accession>
<gene>
    <name evidence="1" type="ORF">L6452_30895</name>
</gene>